<feature type="compositionally biased region" description="Basic residues" evidence="2">
    <location>
        <begin position="190"/>
        <end position="199"/>
    </location>
</feature>
<proteinExistence type="predicted"/>
<keyword evidence="1" id="KW-0175">Coiled coil</keyword>
<dbReference type="EMBL" id="KQ243692">
    <property type="protein sequence ID" value="KNC75336.1"/>
    <property type="molecule type" value="Genomic_DNA"/>
</dbReference>
<evidence type="ECO:0000313" key="3">
    <source>
        <dbReference type="EMBL" id="KNC75336.1"/>
    </source>
</evidence>
<accession>A0A0L0FFT1</accession>
<keyword evidence="4" id="KW-1185">Reference proteome</keyword>
<name>A0A0L0FFT1_9EUKA</name>
<reference evidence="3 4" key="1">
    <citation type="submission" date="2011-02" db="EMBL/GenBank/DDBJ databases">
        <title>The Genome Sequence of Sphaeroforma arctica JP610.</title>
        <authorList>
            <consortium name="The Broad Institute Genome Sequencing Platform"/>
            <person name="Russ C."/>
            <person name="Cuomo C."/>
            <person name="Young S.K."/>
            <person name="Zeng Q."/>
            <person name="Gargeya S."/>
            <person name="Alvarado L."/>
            <person name="Berlin A."/>
            <person name="Chapman S.B."/>
            <person name="Chen Z."/>
            <person name="Freedman E."/>
            <person name="Gellesch M."/>
            <person name="Goldberg J."/>
            <person name="Griggs A."/>
            <person name="Gujja S."/>
            <person name="Heilman E."/>
            <person name="Heiman D."/>
            <person name="Howarth C."/>
            <person name="Mehta T."/>
            <person name="Neiman D."/>
            <person name="Pearson M."/>
            <person name="Roberts A."/>
            <person name="Saif S."/>
            <person name="Shea T."/>
            <person name="Shenoy N."/>
            <person name="Sisk P."/>
            <person name="Stolte C."/>
            <person name="Sykes S."/>
            <person name="White J."/>
            <person name="Yandava C."/>
            <person name="Burger G."/>
            <person name="Gray M.W."/>
            <person name="Holland P.W.H."/>
            <person name="King N."/>
            <person name="Lang F.B.F."/>
            <person name="Roger A.J."/>
            <person name="Ruiz-Trillo I."/>
            <person name="Haas B."/>
            <person name="Nusbaum C."/>
            <person name="Birren B."/>
        </authorList>
    </citation>
    <scope>NUCLEOTIDE SEQUENCE [LARGE SCALE GENOMIC DNA]</scope>
    <source>
        <strain evidence="3 4">JP610</strain>
    </source>
</reference>
<dbReference type="RefSeq" id="XP_014149238.1">
    <property type="nucleotide sequence ID" value="XM_014293763.1"/>
</dbReference>
<sequence length="214" mass="24676">MEKKAACYDFVNQSCSECKPLPKQEMRDCVSSCLAAKDPYNVCETMRRQNPTQTVQYQTIGGMTAEQQLRQLQLQQEALRKQIEAEAEADRLRQQQNNQYTTRPLSNQVYTARPLYSTRPAYSPQAVSRVSEPTLENDYIVPTYSRQSIPMTQQQLAYVPMNSNFEVPQGYEPVVRPNTVRRSHVIEKKSKLRARRKTGKSIIDNNEIKPRQVA</sequence>
<feature type="coiled-coil region" evidence="1">
    <location>
        <begin position="62"/>
        <end position="95"/>
    </location>
</feature>
<protein>
    <submittedName>
        <fullName evidence="3">Uncharacterized protein</fullName>
    </submittedName>
</protein>
<evidence type="ECO:0000256" key="1">
    <source>
        <dbReference type="SAM" id="Coils"/>
    </source>
</evidence>
<evidence type="ECO:0000313" key="4">
    <source>
        <dbReference type="Proteomes" id="UP000054560"/>
    </source>
</evidence>
<dbReference type="AlphaFoldDB" id="A0A0L0FFT1"/>
<feature type="region of interest" description="Disordered" evidence="2">
    <location>
        <begin position="190"/>
        <end position="214"/>
    </location>
</feature>
<dbReference type="GeneID" id="25912642"/>
<evidence type="ECO:0000256" key="2">
    <source>
        <dbReference type="SAM" id="MobiDB-lite"/>
    </source>
</evidence>
<gene>
    <name evidence="3" type="ORF">SARC_12138</name>
</gene>
<dbReference type="Proteomes" id="UP000054560">
    <property type="component" value="Unassembled WGS sequence"/>
</dbReference>
<organism evidence="3 4">
    <name type="scientific">Sphaeroforma arctica JP610</name>
    <dbReference type="NCBI Taxonomy" id="667725"/>
    <lineage>
        <taxon>Eukaryota</taxon>
        <taxon>Ichthyosporea</taxon>
        <taxon>Ichthyophonida</taxon>
        <taxon>Sphaeroforma</taxon>
    </lineage>
</organism>